<evidence type="ECO:0008006" key="11">
    <source>
        <dbReference type="Google" id="ProtNLM"/>
    </source>
</evidence>
<keyword evidence="3" id="KW-0349">Heme</keyword>
<dbReference type="Proteomes" id="UP001498398">
    <property type="component" value="Unassembled WGS sequence"/>
</dbReference>
<keyword evidence="6" id="KW-0408">Iron</keyword>
<sequence>MPVLHQLMQAEHALALAAPLFLTQGLQALLPLILIVSAMLTVRIIMKRRNDAYGDMGLKSGKTLSQGHSDLEPTRLHASSLSLLKSYYGARHDFLKWGSQETRETVFQFNLLQHKVIAVSGHSARQTFFAERGLNLPLGAKILNGAIPSIPGISDDLDLDQVALFHKRAAEVQKDHHLSLILPVIIEDCHRGMDEWAASGTIDPFEIPYKLLFKLTVRVMASFDIAEDPALVSSLQYYYEMIDHTTTASTVMLPWLPSPKWCKKLYATLRICSILSRAFNDRLKSGVAKDDTLQMFIDTGDNQTQSIGFIFGMMLAGVRTTGSTACWVLTFLGSNPTWRDKVVEEIESLLLSADSNVDFTPENLAERMSAITLEEWEHKTPIFDAVLRETLRLAEPHTAMRKNIGPDTYIDGKLIPSGAFAVYSFADVHLNPEVYSNPWEFNPGRDWDKLGREFPTSYIGFGTGGTACQGRRMATLEIKVFVAMFLTKFKCLTVGPDGMMPLQNSPAPDWNDFLNHGRAPGSFALKYERRN</sequence>
<dbReference type="PANTHER" id="PTHR24286:SF24">
    <property type="entry name" value="LANOSTEROL 14-ALPHA DEMETHYLASE"/>
    <property type="match status" value="1"/>
</dbReference>
<gene>
    <name evidence="9" type="ORF">VKT23_014546</name>
</gene>
<keyword evidence="8" id="KW-1133">Transmembrane helix</keyword>
<evidence type="ECO:0000256" key="8">
    <source>
        <dbReference type="SAM" id="Phobius"/>
    </source>
</evidence>
<dbReference type="PRINTS" id="PR00465">
    <property type="entry name" value="EP450IV"/>
</dbReference>
<evidence type="ECO:0000256" key="2">
    <source>
        <dbReference type="ARBA" id="ARBA00010617"/>
    </source>
</evidence>
<evidence type="ECO:0000256" key="7">
    <source>
        <dbReference type="ARBA" id="ARBA00023033"/>
    </source>
</evidence>
<proteinExistence type="inferred from homology"/>
<keyword evidence="7" id="KW-0503">Monooxygenase</keyword>
<evidence type="ECO:0000256" key="1">
    <source>
        <dbReference type="ARBA" id="ARBA00001971"/>
    </source>
</evidence>
<dbReference type="CDD" id="cd00302">
    <property type="entry name" value="cytochrome_P450"/>
    <property type="match status" value="1"/>
</dbReference>
<keyword evidence="8" id="KW-0812">Transmembrane</keyword>
<keyword evidence="5" id="KW-0560">Oxidoreductase</keyword>
<evidence type="ECO:0000256" key="6">
    <source>
        <dbReference type="ARBA" id="ARBA00023004"/>
    </source>
</evidence>
<feature type="transmembrane region" description="Helical" evidence="8">
    <location>
        <begin position="28"/>
        <end position="46"/>
    </location>
</feature>
<dbReference type="Gene3D" id="1.10.630.10">
    <property type="entry name" value="Cytochrome P450"/>
    <property type="match status" value="1"/>
</dbReference>
<protein>
    <recommendedName>
        <fullName evidence="11">Cytochrome P450</fullName>
    </recommendedName>
</protein>
<dbReference type="InterPro" id="IPR002403">
    <property type="entry name" value="Cyt_P450_E_grp-IV"/>
</dbReference>
<evidence type="ECO:0000256" key="4">
    <source>
        <dbReference type="ARBA" id="ARBA00022723"/>
    </source>
</evidence>
<dbReference type="EMBL" id="JBANRG010000044">
    <property type="protein sequence ID" value="KAK7446340.1"/>
    <property type="molecule type" value="Genomic_DNA"/>
</dbReference>
<dbReference type="SUPFAM" id="SSF48264">
    <property type="entry name" value="Cytochrome P450"/>
    <property type="match status" value="1"/>
</dbReference>
<keyword evidence="8" id="KW-0472">Membrane</keyword>
<evidence type="ECO:0000256" key="5">
    <source>
        <dbReference type="ARBA" id="ARBA00023002"/>
    </source>
</evidence>
<organism evidence="9 10">
    <name type="scientific">Marasmiellus scandens</name>
    <dbReference type="NCBI Taxonomy" id="2682957"/>
    <lineage>
        <taxon>Eukaryota</taxon>
        <taxon>Fungi</taxon>
        <taxon>Dikarya</taxon>
        <taxon>Basidiomycota</taxon>
        <taxon>Agaricomycotina</taxon>
        <taxon>Agaricomycetes</taxon>
        <taxon>Agaricomycetidae</taxon>
        <taxon>Agaricales</taxon>
        <taxon>Marasmiineae</taxon>
        <taxon>Omphalotaceae</taxon>
        <taxon>Marasmiellus</taxon>
    </lineage>
</organism>
<comment type="caution">
    <text evidence="9">The sequence shown here is derived from an EMBL/GenBank/DDBJ whole genome shotgun (WGS) entry which is preliminary data.</text>
</comment>
<keyword evidence="4" id="KW-0479">Metal-binding</keyword>
<dbReference type="Pfam" id="PF00067">
    <property type="entry name" value="p450"/>
    <property type="match status" value="1"/>
</dbReference>
<dbReference type="PRINTS" id="PR00385">
    <property type="entry name" value="P450"/>
</dbReference>
<reference evidence="9 10" key="1">
    <citation type="submission" date="2024-01" db="EMBL/GenBank/DDBJ databases">
        <title>A draft genome for the cacao thread blight pathogen Marasmiellus scandens.</title>
        <authorList>
            <person name="Baruah I.K."/>
            <person name="Leung J."/>
            <person name="Bukari Y."/>
            <person name="Amoako-Attah I."/>
            <person name="Meinhardt L.W."/>
            <person name="Bailey B.A."/>
            <person name="Cohen S.P."/>
        </authorList>
    </citation>
    <scope>NUCLEOTIDE SEQUENCE [LARGE SCALE GENOMIC DNA]</scope>
    <source>
        <strain evidence="9 10">GH-19</strain>
    </source>
</reference>
<evidence type="ECO:0000256" key="3">
    <source>
        <dbReference type="ARBA" id="ARBA00022617"/>
    </source>
</evidence>
<dbReference type="InterPro" id="IPR036396">
    <property type="entry name" value="Cyt_P450_sf"/>
</dbReference>
<comment type="cofactor">
    <cofactor evidence="1">
        <name>heme</name>
        <dbReference type="ChEBI" id="CHEBI:30413"/>
    </cofactor>
</comment>
<accession>A0ABR1J4W6</accession>
<keyword evidence="10" id="KW-1185">Reference proteome</keyword>
<evidence type="ECO:0000313" key="10">
    <source>
        <dbReference type="Proteomes" id="UP001498398"/>
    </source>
</evidence>
<dbReference type="InterPro" id="IPR001128">
    <property type="entry name" value="Cyt_P450"/>
</dbReference>
<dbReference type="PANTHER" id="PTHR24286">
    <property type="entry name" value="CYTOCHROME P450 26"/>
    <property type="match status" value="1"/>
</dbReference>
<name>A0ABR1J4W6_9AGAR</name>
<comment type="similarity">
    <text evidence="2">Belongs to the cytochrome P450 family.</text>
</comment>
<evidence type="ECO:0000313" key="9">
    <source>
        <dbReference type="EMBL" id="KAK7446340.1"/>
    </source>
</evidence>